<dbReference type="PROSITE" id="PS00092">
    <property type="entry name" value="N6_MTASE"/>
    <property type="match status" value="1"/>
</dbReference>
<dbReference type="GO" id="GO:0032259">
    <property type="term" value="P:methylation"/>
    <property type="evidence" value="ECO:0007669"/>
    <property type="project" value="InterPro"/>
</dbReference>
<gene>
    <name evidence="1" type="ORF">D8780_12335</name>
</gene>
<keyword evidence="2" id="KW-1185">Reference proteome</keyword>
<name>A0A3L7JDY8_9HYPH</name>
<dbReference type="AlphaFoldDB" id="A0A3L7JDY8"/>
<evidence type="ECO:0008006" key="3">
    <source>
        <dbReference type="Google" id="ProtNLM"/>
    </source>
</evidence>
<dbReference type="InterPro" id="IPR002052">
    <property type="entry name" value="DNA_methylase_N6_adenine_CS"/>
</dbReference>
<accession>A0A3L7JDY8</accession>
<dbReference type="EMBL" id="RCWN01000001">
    <property type="protein sequence ID" value="RLQ88896.1"/>
    <property type="molecule type" value="Genomic_DNA"/>
</dbReference>
<dbReference type="Gene3D" id="3.40.50.150">
    <property type="entry name" value="Vaccinia Virus protein VP39"/>
    <property type="match status" value="1"/>
</dbReference>
<dbReference type="GO" id="GO:0003676">
    <property type="term" value="F:nucleic acid binding"/>
    <property type="evidence" value="ECO:0007669"/>
    <property type="project" value="InterPro"/>
</dbReference>
<proteinExistence type="predicted"/>
<dbReference type="InterPro" id="IPR029063">
    <property type="entry name" value="SAM-dependent_MTases_sf"/>
</dbReference>
<evidence type="ECO:0000313" key="2">
    <source>
        <dbReference type="Proteomes" id="UP000281094"/>
    </source>
</evidence>
<comment type="caution">
    <text evidence="1">The sequence shown here is derived from an EMBL/GenBank/DDBJ whole genome shotgun (WGS) entry which is preliminary data.</text>
</comment>
<evidence type="ECO:0000313" key="1">
    <source>
        <dbReference type="EMBL" id="RLQ88896.1"/>
    </source>
</evidence>
<dbReference type="RefSeq" id="WP_121645864.1">
    <property type="nucleotide sequence ID" value="NZ_RCWN01000001.1"/>
</dbReference>
<sequence>MGEAPKNRAIAHRRVEPAESNYFPTPPWATRALFVHVLGTKGWRGLTVEEPACGEGHMAYVLEEYFDTVRASDIEDFGYGDVRDFLDADSWTDIERPDWIITNPPFGNLALPFMQIALQRARTGVAMFVRTTQIEGPTRWRKIYRTNPPEIVAQYVERVPLHKGRWEPDGETFTAYCWLIWRIGRASSGTELVWIPPSRKALLFARDIERFGAGMGE</sequence>
<dbReference type="Proteomes" id="UP000281094">
    <property type="component" value="Unassembled WGS sequence"/>
</dbReference>
<dbReference type="SUPFAM" id="SSF53335">
    <property type="entry name" value="S-adenosyl-L-methionine-dependent methyltransferases"/>
    <property type="match status" value="1"/>
</dbReference>
<dbReference type="GO" id="GO:0008168">
    <property type="term" value="F:methyltransferase activity"/>
    <property type="evidence" value="ECO:0007669"/>
    <property type="project" value="InterPro"/>
</dbReference>
<protein>
    <recommendedName>
        <fullName evidence="3">Methyltransferase</fullName>
    </recommendedName>
</protein>
<organism evidence="1 2">
    <name type="scientific">Notoacmeibacter ruber</name>
    <dbReference type="NCBI Taxonomy" id="2670375"/>
    <lineage>
        <taxon>Bacteria</taxon>
        <taxon>Pseudomonadati</taxon>
        <taxon>Pseudomonadota</taxon>
        <taxon>Alphaproteobacteria</taxon>
        <taxon>Hyphomicrobiales</taxon>
        <taxon>Notoacmeibacteraceae</taxon>
        <taxon>Notoacmeibacter</taxon>
    </lineage>
</organism>
<reference evidence="1 2" key="1">
    <citation type="submission" date="2018-10" db="EMBL/GenBank/DDBJ databases">
        <title>Notoacmeibacter sp. M2BS9Y-3-1, whole genome shotgun sequence.</title>
        <authorList>
            <person name="Tuo L."/>
        </authorList>
    </citation>
    <scope>NUCLEOTIDE SEQUENCE [LARGE SCALE GENOMIC DNA]</scope>
    <source>
        <strain evidence="1 2">M2BS9Y-3-1</strain>
    </source>
</reference>